<name>G7Q0Z2_MACFA</name>
<reference evidence="7" key="1">
    <citation type="journal article" date="2011" name="Nat. Biotechnol.">
        <title>Genome sequencing and comparison of two nonhuman primate animal models, the cynomolgus and Chinese rhesus macaques.</title>
        <authorList>
            <person name="Yan G."/>
            <person name="Zhang G."/>
            <person name="Fang X."/>
            <person name="Zhang Y."/>
            <person name="Li C."/>
            <person name="Ling F."/>
            <person name="Cooper D.N."/>
            <person name="Li Q."/>
            <person name="Li Y."/>
            <person name="van Gool A.J."/>
            <person name="Du H."/>
            <person name="Chen J."/>
            <person name="Chen R."/>
            <person name="Zhang P."/>
            <person name="Huang Z."/>
            <person name="Thompson J.R."/>
            <person name="Meng Y."/>
            <person name="Bai Y."/>
            <person name="Wang J."/>
            <person name="Zhuo M."/>
            <person name="Wang T."/>
            <person name="Huang Y."/>
            <person name="Wei L."/>
            <person name="Li J."/>
            <person name="Wang Z."/>
            <person name="Hu H."/>
            <person name="Yang P."/>
            <person name="Le L."/>
            <person name="Stenson P.D."/>
            <person name="Li B."/>
            <person name="Liu X."/>
            <person name="Ball E.V."/>
            <person name="An N."/>
            <person name="Huang Q."/>
            <person name="Zhang Y."/>
            <person name="Fan W."/>
            <person name="Zhang X."/>
            <person name="Li Y."/>
            <person name="Wang W."/>
            <person name="Katze M.G."/>
            <person name="Su B."/>
            <person name="Nielsen R."/>
            <person name="Yang H."/>
            <person name="Wang J."/>
            <person name="Wang X."/>
            <person name="Wang J."/>
        </authorList>
    </citation>
    <scope>NUCLEOTIDE SEQUENCE [LARGE SCALE GENOMIC DNA]</scope>
    <source>
        <strain evidence="7">CE-4</strain>
    </source>
</reference>
<dbReference type="AlphaFoldDB" id="G7Q0Z2"/>
<evidence type="ECO:0000256" key="6">
    <source>
        <dbReference type="ARBA" id="ARBA00023242"/>
    </source>
</evidence>
<dbReference type="InterPro" id="IPR044570">
    <property type="entry name" value="Set1-like"/>
</dbReference>
<comment type="subcellular location">
    <subcellularLocation>
        <location evidence="1">Nucleus</location>
    </subcellularLocation>
</comment>
<dbReference type="GO" id="GO:0032259">
    <property type="term" value="P:methylation"/>
    <property type="evidence" value="ECO:0007669"/>
    <property type="project" value="UniProtKB-KW"/>
</dbReference>
<keyword evidence="3" id="KW-0808">Transferase</keyword>
<keyword evidence="2" id="KW-0489">Methyltransferase</keyword>
<evidence type="ECO:0000256" key="1">
    <source>
        <dbReference type="ARBA" id="ARBA00004123"/>
    </source>
</evidence>
<dbReference type="PANTHER" id="PTHR45814">
    <property type="entry name" value="HISTONE-LYSINE N-METHYLTRANSFERASE SETD1"/>
    <property type="match status" value="1"/>
</dbReference>
<keyword evidence="6" id="KW-0539">Nucleus</keyword>
<dbReference type="PANTHER" id="PTHR45814:SF3">
    <property type="entry name" value="HISTONE-LYSINE N-METHYLTRANSFERASE SETD1A"/>
    <property type="match status" value="1"/>
</dbReference>
<evidence type="ECO:0000313" key="7">
    <source>
        <dbReference type="EMBL" id="EHH60330.1"/>
    </source>
</evidence>
<keyword evidence="5" id="KW-0156">Chromatin regulator</keyword>
<dbReference type="GO" id="GO:0042800">
    <property type="term" value="F:histone H3K4 methyltransferase activity"/>
    <property type="evidence" value="ECO:0007669"/>
    <property type="project" value="InterPro"/>
</dbReference>
<evidence type="ECO:0000256" key="5">
    <source>
        <dbReference type="ARBA" id="ARBA00022853"/>
    </source>
</evidence>
<dbReference type="Proteomes" id="UP000009130">
    <property type="component" value="Chromosome 20"/>
</dbReference>
<organism>
    <name type="scientific">Macaca fascicularis</name>
    <name type="common">Crab-eating macaque</name>
    <name type="synonym">Cynomolgus monkey</name>
    <dbReference type="NCBI Taxonomy" id="9541"/>
    <lineage>
        <taxon>Eukaryota</taxon>
        <taxon>Metazoa</taxon>
        <taxon>Chordata</taxon>
        <taxon>Craniata</taxon>
        <taxon>Vertebrata</taxon>
        <taxon>Euteleostomi</taxon>
        <taxon>Mammalia</taxon>
        <taxon>Eutheria</taxon>
        <taxon>Euarchontoglires</taxon>
        <taxon>Primates</taxon>
        <taxon>Haplorrhini</taxon>
        <taxon>Catarrhini</taxon>
        <taxon>Cercopithecidae</taxon>
        <taxon>Cercopithecinae</taxon>
        <taxon>Macaca</taxon>
    </lineage>
</organism>
<accession>G7Q0Z2</accession>
<keyword evidence="4" id="KW-0949">S-adenosyl-L-methionine</keyword>
<protein>
    <submittedName>
        <fullName evidence="7">Uncharacterized protein</fullName>
    </submittedName>
</protein>
<proteinExistence type="predicted"/>
<dbReference type="GO" id="GO:0048188">
    <property type="term" value="C:Set1C/COMPASS complex"/>
    <property type="evidence" value="ECO:0007669"/>
    <property type="project" value="TreeGrafter"/>
</dbReference>
<evidence type="ECO:0000256" key="4">
    <source>
        <dbReference type="ARBA" id="ARBA00022691"/>
    </source>
</evidence>
<dbReference type="EMBL" id="CM001295">
    <property type="protein sequence ID" value="EHH60330.1"/>
    <property type="molecule type" value="Genomic_DNA"/>
</dbReference>
<evidence type="ECO:0000256" key="2">
    <source>
        <dbReference type="ARBA" id="ARBA00022603"/>
    </source>
</evidence>
<feature type="non-terminal residue" evidence="7">
    <location>
        <position position="65"/>
    </location>
</feature>
<evidence type="ECO:0000256" key="3">
    <source>
        <dbReference type="ARBA" id="ARBA00022679"/>
    </source>
</evidence>
<sequence>MDQEGGGDGQKAPSFQWRNYKLIVDPALDPALRRPSQKVYRYDGVHFSVNDSKYIPVEDLQDPRC</sequence>
<gene>
    <name evidence="7" type="ORF">EGM_11665</name>
</gene>